<dbReference type="AlphaFoldDB" id="A0A5B8MJU3"/>
<gene>
    <name evidence="2" type="ORF">A3770_04p32510</name>
</gene>
<dbReference type="Proteomes" id="UP000316726">
    <property type="component" value="Chromosome 4"/>
</dbReference>
<dbReference type="EMBL" id="CP031037">
    <property type="protein sequence ID" value="QDZ20733.1"/>
    <property type="molecule type" value="Genomic_DNA"/>
</dbReference>
<evidence type="ECO:0000313" key="3">
    <source>
        <dbReference type="Proteomes" id="UP000316726"/>
    </source>
</evidence>
<evidence type="ECO:0000313" key="2">
    <source>
        <dbReference type="EMBL" id="QDZ20733.1"/>
    </source>
</evidence>
<feature type="coiled-coil region" evidence="1">
    <location>
        <begin position="194"/>
        <end position="221"/>
    </location>
</feature>
<name>A0A5B8MJU3_9CHLO</name>
<accession>A0A5B8MJU3</accession>
<sequence>MYVEPITPLGRRPIHVLSKTGESLPMMSPYALATPQQNAFSEMASSTLLTPFKKKKYAYYSPSHPRFEETEKSTVPKTIEEEELAETPVIEVRRRAVQKLDMKKAVSVQNKLLQNEQYKTEMQTKLRLQLRKQEMDRQRKFKSNYTSYSTSFARSSNTSSMSYNRNKPRNTVRVIRRLREERKVDNRNLTQGMRKELATNLEHAKEQLKESKLKTAEVQRKNDMENEHFVSEARIKSQEDVTNTVQGQKMVHDVLSSLVRSDMMFAKRFQNMNNMHFSQVKQQRQKMQNKEYVRNNKERVQVQNSRSKAGHERAQAVMSSRMNKLKKETERQHEAMNATLANRKEILRRRDLALKARIKHDFDLHQCLNPDAFVTTTETDKEKRIPWAGATSRRIDIFNDQANKKLLPLTQVVSAKEVIEDPDFYDEEMSEMSEL</sequence>
<organism evidence="2 3">
    <name type="scientific">Chloropicon primus</name>
    <dbReference type="NCBI Taxonomy" id="1764295"/>
    <lineage>
        <taxon>Eukaryota</taxon>
        <taxon>Viridiplantae</taxon>
        <taxon>Chlorophyta</taxon>
        <taxon>Chloropicophyceae</taxon>
        <taxon>Chloropicales</taxon>
        <taxon>Chloropicaceae</taxon>
        <taxon>Chloropicon</taxon>
    </lineage>
</organism>
<keyword evidence="3" id="KW-1185">Reference proteome</keyword>
<evidence type="ECO:0000256" key="1">
    <source>
        <dbReference type="SAM" id="Coils"/>
    </source>
</evidence>
<reference evidence="2 3" key="1">
    <citation type="submission" date="2018-07" db="EMBL/GenBank/DDBJ databases">
        <title>The complete nuclear genome of the prasinophyte Chloropicon primus (CCMP1205).</title>
        <authorList>
            <person name="Pombert J.-F."/>
            <person name="Otis C."/>
            <person name="Turmel M."/>
            <person name="Lemieux C."/>
        </authorList>
    </citation>
    <scope>NUCLEOTIDE SEQUENCE [LARGE SCALE GENOMIC DNA]</scope>
    <source>
        <strain evidence="2 3">CCMP1205</strain>
    </source>
</reference>
<proteinExistence type="predicted"/>
<keyword evidence="1" id="KW-0175">Coiled coil</keyword>
<protein>
    <submittedName>
        <fullName evidence="2">Uncharacterized protein</fullName>
    </submittedName>
</protein>